<dbReference type="EMBL" id="JAMDMJ010000013">
    <property type="protein sequence ID" value="MCY9596550.1"/>
    <property type="molecule type" value="Genomic_DNA"/>
</dbReference>
<dbReference type="EMBL" id="CP026520">
    <property type="protein sequence ID" value="QAV19560.1"/>
    <property type="molecule type" value="Genomic_DNA"/>
</dbReference>
<evidence type="ECO:0000256" key="4">
    <source>
        <dbReference type="ARBA" id="ARBA00022723"/>
    </source>
</evidence>
<feature type="domain" description="4Fe4S-binding SPASM" evidence="8">
    <location>
        <begin position="169"/>
        <end position="236"/>
    </location>
</feature>
<feature type="domain" description="Radical SAM core" evidence="7">
    <location>
        <begin position="13"/>
        <end position="118"/>
    </location>
</feature>
<dbReference type="GO" id="GO:0046872">
    <property type="term" value="F:metal ion binding"/>
    <property type="evidence" value="ECO:0007669"/>
    <property type="project" value="UniProtKB-KW"/>
</dbReference>
<gene>
    <name evidence="9" type="ORF">M5X16_12280</name>
    <name evidence="10" type="ORF">PC41400_18585</name>
</gene>
<evidence type="ECO:0000259" key="8">
    <source>
        <dbReference type="Pfam" id="PF13186"/>
    </source>
</evidence>
<dbReference type="Gene3D" id="3.20.20.70">
    <property type="entry name" value="Aldolase class I"/>
    <property type="match status" value="1"/>
</dbReference>
<comment type="cofactor">
    <cofactor evidence="1">
        <name>[4Fe-4S] cluster</name>
        <dbReference type="ChEBI" id="CHEBI:49883"/>
    </cofactor>
</comment>
<dbReference type="InterPro" id="IPR034391">
    <property type="entry name" value="AdoMet-like_SPASM_containing"/>
</dbReference>
<evidence type="ECO:0000256" key="1">
    <source>
        <dbReference type="ARBA" id="ARBA00001966"/>
    </source>
</evidence>
<dbReference type="OrthoDB" id="9805809at2"/>
<dbReference type="InterPro" id="IPR023885">
    <property type="entry name" value="4Fe4S-binding_SPASM_dom"/>
</dbReference>
<dbReference type="Proteomes" id="UP001527202">
    <property type="component" value="Unassembled WGS sequence"/>
</dbReference>
<evidence type="ECO:0000256" key="3">
    <source>
        <dbReference type="ARBA" id="ARBA00022691"/>
    </source>
</evidence>
<evidence type="ECO:0000256" key="2">
    <source>
        <dbReference type="ARBA" id="ARBA00022485"/>
    </source>
</evidence>
<dbReference type="KEGG" id="pchi:PC41400_18585"/>
<dbReference type="CDD" id="cd21129">
    <property type="entry name" value="SPASM_BtrN"/>
    <property type="match status" value="1"/>
</dbReference>
<keyword evidence="12" id="KW-1185">Reference proteome</keyword>
<evidence type="ECO:0000256" key="6">
    <source>
        <dbReference type="ARBA" id="ARBA00023014"/>
    </source>
</evidence>
<reference evidence="10 11" key="1">
    <citation type="submission" date="2018-01" db="EMBL/GenBank/DDBJ databases">
        <title>The whole genome sequencing and assembly of Paenibacillus chitinolyticus KCCM 41400 strain.</title>
        <authorList>
            <person name="Kim J.-Y."/>
            <person name="Park M.-K."/>
            <person name="Lee Y.-J."/>
            <person name="Yi H."/>
            <person name="Bahn Y.-S."/>
            <person name="Kim J.F."/>
            <person name="Lee D.-W."/>
        </authorList>
    </citation>
    <scope>NUCLEOTIDE SEQUENCE [LARGE SCALE GENOMIC DNA]</scope>
    <source>
        <strain evidence="10 11">KCCM 41400</strain>
    </source>
</reference>
<proteinExistence type="predicted"/>
<keyword evidence="3" id="KW-0949">S-adenosyl-L-methionine</keyword>
<evidence type="ECO:0000313" key="12">
    <source>
        <dbReference type="Proteomes" id="UP001527202"/>
    </source>
</evidence>
<dbReference type="AlphaFoldDB" id="A0A410WYY4"/>
<dbReference type="Pfam" id="PF04055">
    <property type="entry name" value="Radical_SAM"/>
    <property type="match status" value="1"/>
</dbReference>
<dbReference type="GO" id="GO:0051536">
    <property type="term" value="F:iron-sulfur cluster binding"/>
    <property type="evidence" value="ECO:0007669"/>
    <property type="project" value="UniProtKB-KW"/>
</dbReference>
<dbReference type="SFLD" id="SFLDG01387">
    <property type="entry name" value="BtrN-like_SPASM_domain_contain"/>
    <property type="match status" value="1"/>
</dbReference>
<keyword evidence="6" id="KW-0411">Iron-sulfur</keyword>
<protein>
    <submittedName>
        <fullName evidence="9 10">SPASM domain-containing protein</fullName>
    </submittedName>
</protein>
<evidence type="ECO:0000313" key="9">
    <source>
        <dbReference type="EMBL" id="MCY9596550.1"/>
    </source>
</evidence>
<evidence type="ECO:0000313" key="11">
    <source>
        <dbReference type="Proteomes" id="UP000288943"/>
    </source>
</evidence>
<sequence length="250" mass="28520">MDKLFSMIEVEVNSQCNRTCWYCPNSVSQRKENGEMDPALYKSLMEQLSSLDFAGRISFHFYGEPLLCKNLDLFVGMTTEYIPRARPIIYTNGDFLTEKRLKTLTELGIQKFIVTQHAGAKHKFRGVYDQLAGAEKEKVVYLDHSDLILSNRGGIMDNIPQASKANMSCMVPSNLVVVTVLGNVLPCFEDFNQKMVMGNIGEHHISDIWHNEKFTSFRKLLKEGHRGKSDLCKNCNNVSVQTEDQYDYVL</sequence>
<reference evidence="9 12" key="2">
    <citation type="submission" date="2022-05" db="EMBL/GenBank/DDBJ databases">
        <title>Genome Sequencing of Bee-Associated Microbes.</title>
        <authorList>
            <person name="Dunlap C."/>
        </authorList>
    </citation>
    <scope>NUCLEOTIDE SEQUENCE [LARGE SCALE GENOMIC DNA]</scope>
    <source>
        <strain evidence="9 12">NRRL B-23120</strain>
    </source>
</reference>
<organism evidence="10 11">
    <name type="scientific">Paenibacillus chitinolyticus</name>
    <dbReference type="NCBI Taxonomy" id="79263"/>
    <lineage>
        <taxon>Bacteria</taxon>
        <taxon>Bacillati</taxon>
        <taxon>Bacillota</taxon>
        <taxon>Bacilli</taxon>
        <taxon>Bacillales</taxon>
        <taxon>Paenibacillaceae</taxon>
        <taxon>Paenibacillus</taxon>
    </lineage>
</organism>
<keyword evidence="4" id="KW-0479">Metal-binding</keyword>
<dbReference type="SFLD" id="SFLDG01067">
    <property type="entry name" value="SPASM/twitch_domain_containing"/>
    <property type="match status" value="1"/>
</dbReference>
<dbReference type="Pfam" id="PF13186">
    <property type="entry name" value="SPASM"/>
    <property type="match status" value="1"/>
</dbReference>
<evidence type="ECO:0000313" key="10">
    <source>
        <dbReference type="EMBL" id="QAV19560.1"/>
    </source>
</evidence>
<dbReference type="SFLD" id="SFLDS00029">
    <property type="entry name" value="Radical_SAM"/>
    <property type="match status" value="1"/>
</dbReference>
<dbReference type="PANTHER" id="PTHR11228">
    <property type="entry name" value="RADICAL SAM DOMAIN PROTEIN"/>
    <property type="match status" value="1"/>
</dbReference>
<dbReference type="GO" id="GO:0017000">
    <property type="term" value="P:antibiotic biosynthetic process"/>
    <property type="evidence" value="ECO:0007669"/>
    <property type="project" value="InterPro"/>
</dbReference>
<dbReference type="InterPro" id="IPR058240">
    <property type="entry name" value="rSAM_sf"/>
</dbReference>
<name>A0A410WYY4_9BACL</name>
<dbReference type="InterPro" id="IPR034386">
    <property type="entry name" value="BtrN-like"/>
</dbReference>
<dbReference type="InterPro" id="IPR007197">
    <property type="entry name" value="rSAM"/>
</dbReference>
<evidence type="ECO:0000256" key="5">
    <source>
        <dbReference type="ARBA" id="ARBA00023004"/>
    </source>
</evidence>
<dbReference type="SUPFAM" id="SSF102114">
    <property type="entry name" value="Radical SAM enzymes"/>
    <property type="match status" value="1"/>
</dbReference>
<dbReference type="GO" id="GO:0016491">
    <property type="term" value="F:oxidoreductase activity"/>
    <property type="evidence" value="ECO:0007669"/>
    <property type="project" value="InterPro"/>
</dbReference>
<dbReference type="RefSeq" id="WP_042226757.1">
    <property type="nucleotide sequence ID" value="NZ_CP026520.1"/>
</dbReference>
<keyword evidence="2" id="KW-0004">4Fe-4S</keyword>
<dbReference type="InterPro" id="IPR050377">
    <property type="entry name" value="Radical_SAM_PqqE_MftC-like"/>
</dbReference>
<dbReference type="NCBIfam" id="TIGR04085">
    <property type="entry name" value="rSAM_more_4Fe4S"/>
    <property type="match status" value="1"/>
</dbReference>
<dbReference type="PANTHER" id="PTHR11228:SF7">
    <property type="entry name" value="PQQA PEPTIDE CYCLASE"/>
    <property type="match status" value="1"/>
</dbReference>
<dbReference type="InterPro" id="IPR013785">
    <property type="entry name" value="Aldolase_TIM"/>
</dbReference>
<keyword evidence="5" id="KW-0408">Iron</keyword>
<dbReference type="GeneID" id="95376803"/>
<dbReference type="SFLD" id="SFLDF00424">
    <property type="entry name" value="2-deoxy-scyllo-inosamine_dehyd"/>
    <property type="match status" value="1"/>
</dbReference>
<accession>A0A410WYY4</accession>
<evidence type="ECO:0000259" key="7">
    <source>
        <dbReference type="Pfam" id="PF04055"/>
    </source>
</evidence>
<dbReference type="Proteomes" id="UP000288943">
    <property type="component" value="Chromosome"/>
</dbReference>